<keyword evidence="10 12" id="KW-0472">Membrane</keyword>
<name>A0A9X3PDV6_9ACTN</name>
<evidence type="ECO:0000256" key="5">
    <source>
        <dbReference type="ARBA" id="ARBA00022679"/>
    </source>
</evidence>
<dbReference type="Gene3D" id="1.10.287.130">
    <property type="match status" value="1"/>
</dbReference>
<keyword evidence="16" id="KW-1185">Reference proteome</keyword>
<dbReference type="SMART" id="SM00388">
    <property type="entry name" value="HisKA"/>
    <property type="match status" value="1"/>
</dbReference>
<proteinExistence type="predicted"/>
<dbReference type="AlphaFoldDB" id="A0A9X3PDV6"/>
<dbReference type="PANTHER" id="PTHR45436:SF5">
    <property type="entry name" value="SENSOR HISTIDINE KINASE TRCS"/>
    <property type="match status" value="1"/>
</dbReference>
<comment type="subcellular location">
    <subcellularLocation>
        <location evidence="2">Cell membrane</location>
    </subcellularLocation>
</comment>
<keyword evidence="5" id="KW-0808">Transferase</keyword>
<evidence type="ECO:0000313" key="15">
    <source>
        <dbReference type="EMBL" id="MDA1361922.1"/>
    </source>
</evidence>
<evidence type="ECO:0000256" key="4">
    <source>
        <dbReference type="ARBA" id="ARBA00022553"/>
    </source>
</evidence>
<organism evidence="15 16">
    <name type="scientific">Glycomyces luteolus</name>
    <dbReference type="NCBI Taxonomy" id="2670330"/>
    <lineage>
        <taxon>Bacteria</taxon>
        <taxon>Bacillati</taxon>
        <taxon>Actinomycetota</taxon>
        <taxon>Actinomycetes</taxon>
        <taxon>Glycomycetales</taxon>
        <taxon>Glycomycetaceae</taxon>
        <taxon>Glycomyces</taxon>
    </lineage>
</organism>
<evidence type="ECO:0000256" key="12">
    <source>
        <dbReference type="SAM" id="Phobius"/>
    </source>
</evidence>
<evidence type="ECO:0000256" key="1">
    <source>
        <dbReference type="ARBA" id="ARBA00000085"/>
    </source>
</evidence>
<keyword evidence="8 12" id="KW-1133">Transmembrane helix</keyword>
<reference evidence="15" key="1">
    <citation type="submission" date="2022-12" db="EMBL/GenBank/DDBJ databases">
        <title>Gycomyces niveus sp.nov.,a novel actinomycete isolated from soil in Shouguan.</title>
        <authorList>
            <person name="Yang X."/>
        </authorList>
    </citation>
    <scope>NUCLEOTIDE SEQUENCE</scope>
    <source>
        <strain evidence="15">NEAU-A15</strain>
    </source>
</reference>
<keyword evidence="4" id="KW-0597">Phosphoprotein</keyword>
<evidence type="ECO:0000256" key="3">
    <source>
        <dbReference type="ARBA" id="ARBA00012438"/>
    </source>
</evidence>
<dbReference type="PROSITE" id="PS50109">
    <property type="entry name" value="HIS_KIN"/>
    <property type="match status" value="1"/>
</dbReference>
<dbReference type="Proteomes" id="UP001146067">
    <property type="component" value="Unassembled WGS sequence"/>
</dbReference>
<dbReference type="InterPro" id="IPR003660">
    <property type="entry name" value="HAMP_dom"/>
</dbReference>
<evidence type="ECO:0000259" key="13">
    <source>
        <dbReference type="PROSITE" id="PS50109"/>
    </source>
</evidence>
<dbReference type="EC" id="2.7.13.3" evidence="3"/>
<dbReference type="FunFam" id="1.10.287.130:FF:000001">
    <property type="entry name" value="Two-component sensor histidine kinase"/>
    <property type="match status" value="1"/>
</dbReference>
<evidence type="ECO:0000256" key="6">
    <source>
        <dbReference type="ARBA" id="ARBA00022692"/>
    </source>
</evidence>
<dbReference type="Gene3D" id="3.30.565.10">
    <property type="entry name" value="Histidine kinase-like ATPase, C-terminal domain"/>
    <property type="match status" value="1"/>
</dbReference>
<dbReference type="PROSITE" id="PS50885">
    <property type="entry name" value="HAMP"/>
    <property type="match status" value="1"/>
</dbReference>
<dbReference type="Pfam" id="PF00672">
    <property type="entry name" value="HAMP"/>
    <property type="match status" value="1"/>
</dbReference>
<dbReference type="SMART" id="SM00304">
    <property type="entry name" value="HAMP"/>
    <property type="match status" value="1"/>
</dbReference>
<gene>
    <name evidence="15" type="ORF">O1R50_20005</name>
</gene>
<feature type="domain" description="HAMP" evidence="14">
    <location>
        <begin position="194"/>
        <end position="247"/>
    </location>
</feature>
<dbReference type="InterPro" id="IPR004358">
    <property type="entry name" value="Sig_transdc_His_kin-like_C"/>
</dbReference>
<evidence type="ECO:0000256" key="7">
    <source>
        <dbReference type="ARBA" id="ARBA00022777"/>
    </source>
</evidence>
<feature type="region of interest" description="Disordered" evidence="11">
    <location>
        <begin position="61"/>
        <end position="83"/>
    </location>
</feature>
<dbReference type="CDD" id="cd00075">
    <property type="entry name" value="HATPase"/>
    <property type="match status" value="1"/>
</dbReference>
<evidence type="ECO:0000256" key="10">
    <source>
        <dbReference type="ARBA" id="ARBA00023136"/>
    </source>
</evidence>
<comment type="catalytic activity">
    <reaction evidence="1">
        <text>ATP + protein L-histidine = ADP + protein N-phospho-L-histidine.</text>
        <dbReference type="EC" id="2.7.13.3"/>
    </reaction>
</comment>
<dbReference type="Gene3D" id="6.10.340.10">
    <property type="match status" value="1"/>
</dbReference>
<protein>
    <recommendedName>
        <fullName evidence="3">histidine kinase</fullName>
        <ecNumber evidence="3">2.7.13.3</ecNumber>
    </recommendedName>
</protein>
<evidence type="ECO:0000259" key="14">
    <source>
        <dbReference type="PROSITE" id="PS50885"/>
    </source>
</evidence>
<dbReference type="SUPFAM" id="SSF47384">
    <property type="entry name" value="Homodimeric domain of signal transducing histidine kinase"/>
    <property type="match status" value="1"/>
</dbReference>
<dbReference type="InterPro" id="IPR036890">
    <property type="entry name" value="HATPase_C_sf"/>
</dbReference>
<evidence type="ECO:0000256" key="9">
    <source>
        <dbReference type="ARBA" id="ARBA00023012"/>
    </source>
</evidence>
<evidence type="ECO:0000256" key="8">
    <source>
        <dbReference type="ARBA" id="ARBA00022989"/>
    </source>
</evidence>
<sequence length="511" mass="53846">MRLTLRRWRHWTVRTRMAVTTVALCALALVIAIVSATALLAGVLTDRIDEQLRGASAIAEERVPADDVPDGGPDRGPFAPTTDMPEVPRVYVYDSDGAFVNAIGDGDEEADFPALTGLGQLREHADSAAPYTVEDADGNAWRVLVGKDGDSGYVVLALSVEHVEAATESLLLIGGGVSLAILALLAVGALWVVGIGLRPLDRMEVTAVQIAAGRLDERVADTDPHTETGRLGRALNTMLARIQAALDDSAVSEERLRQFLADASHELRTPLTSITGFAQLYQRGGAPPGPVLDEAIGRIVAESQRMRLLLDDLMLLAAIDEQRPSERGEVDLLGVCADVIGDAHLRERGRFVSLEPLSGGTEDPLDAVAIVGDEPRLRQVVTNLVANALRHTPSDARIAVRLGWSGSAGPPCLAQVGEVPPLPCAVVEVADTGPGIAAEHADAVFERLFRLDPGRARLTAPDEGGSGLGLSIVAAIVTSHGGCVRLSATPGGGATFRVLLPEKLNPSPSRH</sequence>
<accession>A0A9X3PDV6</accession>
<dbReference type="CDD" id="cd00082">
    <property type="entry name" value="HisKA"/>
    <property type="match status" value="1"/>
</dbReference>
<dbReference type="GO" id="GO:0000155">
    <property type="term" value="F:phosphorelay sensor kinase activity"/>
    <property type="evidence" value="ECO:0007669"/>
    <property type="project" value="InterPro"/>
</dbReference>
<dbReference type="SUPFAM" id="SSF158472">
    <property type="entry name" value="HAMP domain-like"/>
    <property type="match status" value="1"/>
</dbReference>
<dbReference type="PANTHER" id="PTHR45436">
    <property type="entry name" value="SENSOR HISTIDINE KINASE YKOH"/>
    <property type="match status" value="1"/>
</dbReference>
<keyword evidence="7 15" id="KW-0418">Kinase</keyword>
<dbReference type="InterPro" id="IPR005467">
    <property type="entry name" value="His_kinase_dom"/>
</dbReference>
<dbReference type="Pfam" id="PF00512">
    <property type="entry name" value="HisKA"/>
    <property type="match status" value="1"/>
</dbReference>
<dbReference type="InterPro" id="IPR003661">
    <property type="entry name" value="HisK_dim/P_dom"/>
</dbReference>
<dbReference type="Pfam" id="PF02518">
    <property type="entry name" value="HATPase_c"/>
    <property type="match status" value="1"/>
</dbReference>
<dbReference type="PRINTS" id="PR00344">
    <property type="entry name" value="BCTRLSENSOR"/>
</dbReference>
<dbReference type="InterPro" id="IPR003594">
    <property type="entry name" value="HATPase_dom"/>
</dbReference>
<feature type="transmembrane region" description="Helical" evidence="12">
    <location>
        <begin position="170"/>
        <end position="193"/>
    </location>
</feature>
<feature type="domain" description="Histidine kinase" evidence="13">
    <location>
        <begin position="262"/>
        <end position="504"/>
    </location>
</feature>
<keyword evidence="9" id="KW-0902">Two-component regulatory system</keyword>
<comment type="caution">
    <text evidence="15">The sequence shown here is derived from an EMBL/GenBank/DDBJ whole genome shotgun (WGS) entry which is preliminary data.</text>
</comment>
<dbReference type="GO" id="GO:0005886">
    <property type="term" value="C:plasma membrane"/>
    <property type="evidence" value="ECO:0007669"/>
    <property type="project" value="UniProtKB-SubCell"/>
</dbReference>
<keyword evidence="6 12" id="KW-0812">Transmembrane</keyword>
<dbReference type="InterPro" id="IPR036097">
    <property type="entry name" value="HisK_dim/P_sf"/>
</dbReference>
<evidence type="ECO:0000256" key="2">
    <source>
        <dbReference type="ARBA" id="ARBA00004236"/>
    </source>
</evidence>
<dbReference type="SUPFAM" id="SSF55874">
    <property type="entry name" value="ATPase domain of HSP90 chaperone/DNA topoisomerase II/histidine kinase"/>
    <property type="match status" value="1"/>
</dbReference>
<evidence type="ECO:0000313" key="16">
    <source>
        <dbReference type="Proteomes" id="UP001146067"/>
    </source>
</evidence>
<evidence type="ECO:0000256" key="11">
    <source>
        <dbReference type="SAM" id="MobiDB-lite"/>
    </source>
</evidence>
<dbReference type="SMART" id="SM00387">
    <property type="entry name" value="HATPase_c"/>
    <property type="match status" value="1"/>
</dbReference>
<dbReference type="CDD" id="cd06225">
    <property type="entry name" value="HAMP"/>
    <property type="match status" value="1"/>
</dbReference>
<dbReference type="InterPro" id="IPR050428">
    <property type="entry name" value="TCS_sensor_his_kinase"/>
</dbReference>
<dbReference type="EMBL" id="JAPZVP010000017">
    <property type="protein sequence ID" value="MDA1361922.1"/>
    <property type="molecule type" value="Genomic_DNA"/>
</dbReference>